<evidence type="ECO:0000313" key="2">
    <source>
        <dbReference type="EMBL" id="GAG10182.1"/>
    </source>
</evidence>
<name>X0VG36_9ZZZZ</name>
<feature type="domain" description="Glycosyl transferase family 28 C-terminal" evidence="1">
    <location>
        <begin position="4"/>
        <end position="104"/>
    </location>
</feature>
<dbReference type="InterPro" id="IPR007235">
    <property type="entry name" value="Glyco_trans_28_C"/>
</dbReference>
<dbReference type="EMBL" id="BARS01024633">
    <property type="protein sequence ID" value="GAG10182.1"/>
    <property type="molecule type" value="Genomic_DNA"/>
</dbReference>
<dbReference type="GO" id="GO:0016758">
    <property type="term" value="F:hexosyltransferase activity"/>
    <property type="evidence" value="ECO:0007669"/>
    <property type="project" value="InterPro"/>
</dbReference>
<protein>
    <recommendedName>
        <fullName evidence="1">Glycosyl transferase family 28 C-terminal domain-containing protein</fullName>
    </recommendedName>
</protein>
<dbReference type="Pfam" id="PF04101">
    <property type="entry name" value="Glyco_tran_28_C"/>
    <property type="match status" value="1"/>
</dbReference>
<evidence type="ECO:0000259" key="1">
    <source>
        <dbReference type="Pfam" id="PF04101"/>
    </source>
</evidence>
<accession>X0VG36</accession>
<dbReference type="CDD" id="cd03785">
    <property type="entry name" value="GT28_MurG"/>
    <property type="match status" value="1"/>
</dbReference>
<comment type="caution">
    <text evidence="2">The sequence shown here is derived from an EMBL/GenBank/DDBJ whole genome shotgun (WGS) entry which is preliminary data.</text>
</comment>
<dbReference type="AlphaFoldDB" id="X0VG36"/>
<organism evidence="2">
    <name type="scientific">marine sediment metagenome</name>
    <dbReference type="NCBI Taxonomy" id="412755"/>
    <lineage>
        <taxon>unclassified sequences</taxon>
        <taxon>metagenomes</taxon>
        <taxon>ecological metagenomes</taxon>
    </lineage>
</organism>
<dbReference type="PANTHER" id="PTHR21015">
    <property type="entry name" value="UDP-N-ACETYLGLUCOSAMINE--N-ACETYLMURAMYL-(PENTAPEPTIDE) PYROPHOSPHORYL-UNDECAPRENOL N-ACETYLGLUCOSAMINE TRANSFERASE 1"/>
    <property type="match status" value="1"/>
</dbReference>
<proteinExistence type="predicted"/>
<dbReference type="PANTHER" id="PTHR21015:SF22">
    <property type="entry name" value="GLYCOSYLTRANSFERASE"/>
    <property type="match status" value="1"/>
</dbReference>
<gene>
    <name evidence="2" type="ORF">S01H1_39083</name>
</gene>
<dbReference type="Gene3D" id="3.40.50.2000">
    <property type="entry name" value="Glycogen Phosphorylase B"/>
    <property type="match status" value="1"/>
</dbReference>
<feature type="non-terminal residue" evidence="2">
    <location>
        <position position="1"/>
    </location>
</feature>
<sequence length="128" mass="14309">QIGHSVLSYYDDMPSLLAASDIVIGRSGAVSVAEYAAASVSSICMPYPYHKDRHQYLNAGKLVEAGAAVIVDDLPNEKERQGWLWEELEELMKNEKKREEMRQVCKSIARLDASTKIAEKLVKTPEEV</sequence>
<dbReference type="SUPFAM" id="SSF53756">
    <property type="entry name" value="UDP-Glycosyltransferase/glycogen phosphorylase"/>
    <property type="match status" value="1"/>
</dbReference>
<reference evidence="2" key="1">
    <citation type="journal article" date="2014" name="Front. Microbiol.">
        <title>High frequency of phylogenetically diverse reductive dehalogenase-homologous genes in deep subseafloor sedimentary metagenomes.</title>
        <authorList>
            <person name="Kawai M."/>
            <person name="Futagami T."/>
            <person name="Toyoda A."/>
            <person name="Takaki Y."/>
            <person name="Nishi S."/>
            <person name="Hori S."/>
            <person name="Arai W."/>
            <person name="Tsubouchi T."/>
            <person name="Morono Y."/>
            <person name="Uchiyama I."/>
            <person name="Ito T."/>
            <person name="Fujiyama A."/>
            <person name="Inagaki F."/>
            <person name="Takami H."/>
        </authorList>
    </citation>
    <scope>NUCLEOTIDE SEQUENCE</scope>
    <source>
        <strain evidence="2">Expedition CK06-06</strain>
    </source>
</reference>